<organism evidence="1 2">
    <name type="scientific">Mordavella massiliensis</name>
    <dbReference type="NCBI Taxonomy" id="1871024"/>
    <lineage>
        <taxon>Bacteria</taxon>
        <taxon>Bacillati</taxon>
        <taxon>Bacillota</taxon>
        <taxon>Clostridia</taxon>
        <taxon>Eubacteriales</taxon>
        <taxon>Clostridiaceae</taxon>
        <taxon>Mordavella</taxon>
    </lineage>
</organism>
<dbReference type="AlphaFoldDB" id="A0A938X3M6"/>
<keyword evidence="2" id="KW-1185">Reference proteome</keyword>
<proteinExistence type="predicted"/>
<sequence>MERKISKLVSNVGENAKNILEKSKEITIRMADQNEDGEFDLEDVTIVAGNVGHTVKKKAHALKETVDEKARQLELKTLQPLFLEELNDTDFVIPKFIRLTEKDKKYVESEVCQNSIGFRSDKKDLRMINIFRDSIDKFGLSFYPDCNEEFYYVNPSDHEMYIALDEYFNYLKQARINELQKIAQDLGAKHFKVTYKEQKASFSKKKKEGKAREGITAVNAEQNIEGRDYIAAEIAAEMSFPGHDPVKPKLKYLKYDPSINNLIEMRMNEHSPILHQKLMIKLSNSSGLKESEAVKIDAVIKGMKCGGNATLVSETQNESRRYLEYEIDF</sequence>
<dbReference type="RefSeq" id="WP_204909564.1">
    <property type="nucleotide sequence ID" value="NZ_JACJLV010000043.1"/>
</dbReference>
<dbReference type="Proteomes" id="UP000713880">
    <property type="component" value="Unassembled WGS sequence"/>
</dbReference>
<evidence type="ECO:0008006" key="3">
    <source>
        <dbReference type="Google" id="ProtNLM"/>
    </source>
</evidence>
<protein>
    <recommendedName>
        <fullName evidence="3">EF-hand domain-containing protein</fullName>
    </recommendedName>
</protein>
<accession>A0A938X3M6</accession>
<name>A0A938X3M6_9CLOT</name>
<evidence type="ECO:0000313" key="1">
    <source>
        <dbReference type="EMBL" id="MBM6827569.1"/>
    </source>
</evidence>
<reference evidence="1" key="1">
    <citation type="submission" date="2020-08" db="EMBL/GenBank/DDBJ databases">
        <authorList>
            <person name="Cejkova D."/>
            <person name="Kubasova T."/>
            <person name="Jahodarova E."/>
            <person name="Rychlik I."/>
        </authorList>
    </citation>
    <scope>NUCLEOTIDE SEQUENCE</scope>
    <source>
        <strain evidence="1">An420c</strain>
    </source>
</reference>
<reference evidence="1" key="2">
    <citation type="journal article" date="2021" name="Sci. Rep.">
        <title>The distribution of antibiotic resistance genes in chicken gut microbiota commensals.</title>
        <authorList>
            <person name="Juricova H."/>
            <person name="Matiasovicova J."/>
            <person name="Kubasova T."/>
            <person name="Cejkova D."/>
            <person name="Rychlik I."/>
        </authorList>
    </citation>
    <scope>NUCLEOTIDE SEQUENCE</scope>
    <source>
        <strain evidence="1">An420c</strain>
    </source>
</reference>
<dbReference type="EMBL" id="JACJLV010000043">
    <property type="protein sequence ID" value="MBM6827569.1"/>
    <property type="molecule type" value="Genomic_DNA"/>
</dbReference>
<comment type="caution">
    <text evidence="1">The sequence shown here is derived from an EMBL/GenBank/DDBJ whole genome shotgun (WGS) entry which is preliminary data.</text>
</comment>
<gene>
    <name evidence="1" type="ORF">H6A13_10775</name>
</gene>
<evidence type="ECO:0000313" key="2">
    <source>
        <dbReference type="Proteomes" id="UP000713880"/>
    </source>
</evidence>